<sequence length="54" mass="5884">FGRIGSTSVSEFSQRQRSEEEGFEANKNCKGFLAVIIWIGSSVGRASEMLSIGE</sequence>
<keyword evidence="3" id="KW-1185">Reference proteome</keyword>
<organism evidence="2 3">
    <name type="scientific">Trifolium medium</name>
    <dbReference type="NCBI Taxonomy" id="97028"/>
    <lineage>
        <taxon>Eukaryota</taxon>
        <taxon>Viridiplantae</taxon>
        <taxon>Streptophyta</taxon>
        <taxon>Embryophyta</taxon>
        <taxon>Tracheophyta</taxon>
        <taxon>Spermatophyta</taxon>
        <taxon>Magnoliopsida</taxon>
        <taxon>eudicotyledons</taxon>
        <taxon>Gunneridae</taxon>
        <taxon>Pentapetalae</taxon>
        <taxon>rosids</taxon>
        <taxon>fabids</taxon>
        <taxon>Fabales</taxon>
        <taxon>Fabaceae</taxon>
        <taxon>Papilionoideae</taxon>
        <taxon>50 kb inversion clade</taxon>
        <taxon>NPAAA clade</taxon>
        <taxon>Hologalegina</taxon>
        <taxon>IRL clade</taxon>
        <taxon>Trifolieae</taxon>
        <taxon>Trifolium</taxon>
    </lineage>
</organism>
<evidence type="ECO:0000313" key="3">
    <source>
        <dbReference type="Proteomes" id="UP000265520"/>
    </source>
</evidence>
<proteinExistence type="predicted"/>
<comment type="caution">
    <text evidence="2">The sequence shown here is derived from an EMBL/GenBank/DDBJ whole genome shotgun (WGS) entry which is preliminary data.</text>
</comment>
<protein>
    <submittedName>
        <fullName evidence="2">Uncharacterized protein</fullName>
    </submittedName>
</protein>
<reference evidence="2 3" key="1">
    <citation type="journal article" date="2018" name="Front. Plant Sci.">
        <title>Red Clover (Trifolium pratense) and Zigzag Clover (T. medium) - A Picture of Genomic Similarities and Differences.</title>
        <authorList>
            <person name="Dluhosova J."/>
            <person name="Istvanek J."/>
            <person name="Nedelnik J."/>
            <person name="Repkova J."/>
        </authorList>
    </citation>
    <scope>NUCLEOTIDE SEQUENCE [LARGE SCALE GENOMIC DNA]</scope>
    <source>
        <strain evidence="3">cv. 10/8</strain>
        <tissue evidence="2">Leaf</tissue>
    </source>
</reference>
<evidence type="ECO:0000256" key="1">
    <source>
        <dbReference type="SAM" id="MobiDB-lite"/>
    </source>
</evidence>
<evidence type="ECO:0000313" key="2">
    <source>
        <dbReference type="EMBL" id="MCI57520.1"/>
    </source>
</evidence>
<feature type="region of interest" description="Disordered" evidence="1">
    <location>
        <begin position="1"/>
        <end position="23"/>
    </location>
</feature>
<name>A0A392TBC4_9FABA</name>
<feature type="non-terminal residue" evidence="2">
    <location>
        <position position="1"/>
    </location>
</feature>
<dbReference type="Proteomes" id="UP000265520">
    <property type="component" value="Unassembled WGS sequence"/>
</dbReference>
<dbReference type="EMBL" id="LXQA010530397">
    <property type="protein sequence ID" value="MCI57520.1"/>
    <property type="molecule type" value="Genomic_DNA"/>
</dbReference>
<accession>A0A392TBC4</accession>
<dbReference type="AlphaFoldDB" id="A0A392TBC4"/>